<evidence type="ECO:0000313" key="1">
    <source>
        <dbReference type="EMBL" id="BBK26168.1"/>
    </source>
</evidence>
<evidence type="ECO:0000313" key="2">
    <source>
        <dbReference type="Proteomes" id="UP000320585"/>
    </source>
</evidence>
<protein>
    <submittedName>
        <fullName evidence="1">Uncharacterized protein</fullName>
    </submittedName>
</protein>
<gene>
    <name evidence="1" type="ORF">Dia5BBH33_21030</name>
</gene>
<accession>A0A8D5A396</accession>
<dbReference type="RefSeq" id="WP_231939257.1">
    <property type="nucleotide sequence ID" value="NZ_AP019697.1"/>
</dbReference>
<organism evidence="1 2">
    <name type="scientific">Dialister hominis</name>
    <dbReference type="NCBI Taxonomy" id="2582419"/>
    <lineage>
        <taxon>Bacteria</taxon>
        <taxon>Bacillati</taxon>
        <taxon>Bacillota</taxon>
        <taxon>Negativicutes</taxon>
        <taxon>Veillonellales</taxon>
        <taxon>Veillonellaceae</taxon>
        <taxon>Dialister</taxon>
    </lineage>
</organism>
<keyword evidence="2" id="KW-1185">Reference proteome</keyword>
<dbReference type="GeneID" id="92717299"/>
<proteinExistence type="predicted"/>
<sequence>MMRSTEMSMDDQIRSIHHKYQIPEDEAKEILSRGFRFNDVDKAALLSCLSGKTAGEILDMRKDDPWGRIEKKLGLTPEIYSKRYIAHRADRLHRFYGMDAKRAETLLSEGYPNHWLRLAYLIEQHTGSLMENIVKARSKSMKWAPYVQQEFGISEETFKSWIAETRNPSLKKR</sequence>
<reference evidence="2" key="1">
    <citation type="submission" date="2019-05" db="EMBL/GenBank/DDBJ databases">
        <title>Complete genome sequencing of Dialister sp. strain 5BBH33.</title>
        <authorList>
            <person name="Sakamoto M."/>
            <person name="Murakami T."/>
            <person name="Mori H."/>
        </authorList>
    </citation>
    <scope>NUCLEOTIDE SEQUENCE [LARGE SCALE GENOMIC DNA]</scope>
    <source>
        <strain evidence="2">5BBH33</strain>
    </source>
</reference>
<name>A0A8D5A396_9FIRM</name>
<dbReference type="KEGG" id="dho:Dia5BBH33_21030"/>
<dbReference type="AlphaFoldDB" id="A0A8D5A396"/>
<dbReference type="Proteomes" id="UP000320585">
    <property type="component" value="Chromosome"/>
</dbReference>
<dbReference type="EMBL" id="AP019697">
    <property type="protein sequence ID" value="BBK26168.1"/>
    <property type="molecule type" value="Genomic_DNA"/>
</dbReference>